<protein>
    <submittedName>
        <fullName evidence="2">Uncharacterized protein</fullName>
    </submittedName>
</protein>
<dbReference type="AlphaFoldDB" id="A0A2S2NQ01"/>
<evidence type="ECO:0000256" key="1">
    <source>
        <dbReference type="SAM" id="MobiDB-lite"/>
    </source>
</evidence>
<evidence type="ECO:0000313" key="2">
    <source>
        <dbReference type="EMBL" id="MBY19260.1"/>
    </source>
</evidence>
<accession>A0A2S2NQ01</accession>
<proteinExistence type="predicted"/>
<dbReference type="EMBL" id="GGMR01006641">
    <property type="protein sequence ID" value="MBY19260.1"/>
    <property type="molecule type" value="Transcribed_RNA"/>
</dbReference>
<sequence length="282" mass="32270">MTYHIVIFKKENAVEVVPSHWLSKDGITCAWPHRNLDPKKQIEKKTNPNTSDFNWYDVRILAKDIASLKDAKIKCSKATFTSDLSENENKETRKFRCKILDDDDNSFHLKKKRKNLSAHIQPPKLSSPPKLIADTDNSDYDDSDTDRTFGLPIMNSCIKKSPIKHFEVKMSDKQQNMSKNNIYRSPSRKLSLDGPSSNIIKLNSPSSGKWKVIDINNSSSTKFSRRKLNFDSMSQNINGNCNSNRRVSQSPKHFENINTDLLKSPTGNWRINDHNIDDVATT</sequence>
<reference evidence="2" key="1">
    <citation type="submission" date="2018-04" db="EMBL/GenBank/DDBJ databases">
        <title>Transcriptome of Schizaphis graminum biotype I.</title>
        <authorList>
            <person name="Scully E.D."/>
            <person name="Geib S.M."/>
            <person name="Palmer N.A."/>
            <person name="Koch K."/>
            <person name="Bradshaw J."/>
            <person name="Heng-Moss T."/>
            <person name="Sarath G."/>
        </authorList>
    </citation>
    <scope>NUCLEOTIDE SEQUENCE</scope>
</reference>
<gene>
    <name evidence="2" type="ORF">g.99013</name>
</gene>
<name>A0A2S2NQ01_SCHGA</name>
<feature type="region of interest" description="Disordered" evidence="1">
    <location>
        <begin position="113"/>
        <end position="139"/>
    </location>
</feature>
<organism evidence="2">
    <name type="scientific">Schizaphis graminum</name>
    <name type="common">Green bug aphid</name>
    <dbReference type="NCBI Taxonomy" id="13262"/>
    <lineage>
        <taxon>Eukaryota</taxon>
        <taxon>Metazoa</taxon>
        <taxon>Ecdysozoa</taxon>
        <taxon>Arthropoda</taxon>
        <taxon>Hexapoda</taxon>
        <taxon>Insecta</taxon>
        <taxon>Pterygota</taxon>
        <taxon>Neoptera</taxon>
        <taxon>Paraneoptera</taxon>
        <taxon>Hemiptera</taxon>
        <taxon>Sternorrhyncha</taxon>
        <taxon>Aphidomorpha</taxon>
        <taxon>Aphidoidea</taxon>
        <taxon>Aphididae</taxon>
        <taxon>Aphidini</taxon>
        <taxon>Schizaphis</taxon>
    </lineage>
</organism>